<feature type="region of interest" description="Disordered" evidence="1">
    <location>
        <begin position="218"/>
        <end position="243"/>
    </location>
</feature>
<feature type="compositionally biased region" description="Gly residues" evidence="1">
    <location>
        <begin position="455"/>
        <end position="467"/>
    </location>
</feature>
<protein>
    <submittedName>
        <fullName evidence="2">Uncharacterized protein</fullName>
    </submittedName>
</protein>
<feature type="region of interest" description="Disordered" evidence="1">
    <location>
        <begin position="443"/>
        <end position="482"/>
    </location>
</feature>
<reference evidence="2 3" key="1">
    <citation type="submission" date="2015-07" db="EMBL/GenBank/DDBJ databases">
        <title>The genome of Habropoda laboriosa.</title>
        <authorList>
            <person name="Pan H."/>
            <person name="Kapheim K."/>
        </authorList>
    </citation>
    <scope>NUCLEOTIDE SEQUENCE [LARGE SCALE GENOMIC DNA]</scope>
    <source>
        <strain evidence="2">0110345459</strain>
    </source>
</reference>
<dbReference type="Proteomes" id="UP000053825">
    <property type="component" value="Unassembled WGS sequence"/>
</dbReference>
<accession>A0A0L7RAR6</accession>
<organism evidence="2 3">
    <name type="scientific">Habropoda laboriosa</name>
    <dbReference type="NCBI Taxonomy" id="597456"/>
    <lineage>
        <taxon>Eukaryota</taxon>
        <taxon>Metazoa</taxon>
        <taxon>Ecdysozoa</taxon>
        <taxon>Arthropoda</taxon>
        <taxon>Hexapoda</taxon>
        <taxon>Insecta</taxon>
        <taxon>Pterygota</taxon>
        <taxon>Neoptera</taxon>
        <taxon>Endopterygota</taxon>
        <taxon>Hymenoptera</taxon>
        <taxon>Apocrita</taxon>
        <taxon>Aculeata</taxon>
        <taxon>Apoidea</taxon>
        <taxon>Anthophila</taxon>
        <taxon>Apidae</taxon>
        <taxon>Habropoda</taxon>
    </lineage>
</organism>
<feature type="compositionally biased region" description="Polar residues" evidence="1">
    <location>
        <begin position="224"/>
        <end position="236"/>
    </location>
</feature>
<dbReference type="EMBL" id="KQ414618">
    <property type="protein sequence ID" value="KOC68012.1"/>
    <property type="molecule type" value="Genomic_DNA"/>
</dbReference>
<feature type="region of interest" description="Disordered" evidence="1">
    <location>
        <begin position="162"/>
        <end position="182"/>
    </location>
</feature>
<evidence type="ECO:0000313" key="3">
    <source>
        <dbReference type="Proteomes" id="UP000053825"/>
    </source>
</evidence>
<name>A0A0L7RAR6_9HYME</name>
<dbReference type="AlphaFoldDB" id="A0A0L7RAR6"/>
<dbReference type="OrthoDB" id="7549828at2759"/>
<evidence type="ECO:0000313" key="2">
    <source>
        <dbReference type="EMBL" id="KOC68012.1"/>
    </source>
</evidence>
<keyword evidence="3" id="KW-1185">Reference proteome</keyword>
<proteinExistence type="predicted"/>
<evidence type="ECO:0000256" key="1">
    <source>
        <dbReference type="SAM" id="MobiDB-lite"/>
    </source>
</evidence>
<gene>
    <name evidence="2" type="ORF">WH47_12342</name>
</gene>
<sequence>MRKGRILEVLQRECVADGEKTWDVDRDNRTDPRHSAVADTENEIYTLAVTSMHICARIFAWAWDFFAGSAAYPMQHHFARLETAVWPVFFIMSYRGKLLQPRCHSFTALYRTPNERQKLLTSTQFVTKHFAPPQNESVGIEVRVTNEVPGNTTEEIVVKDAPPPWTAMSVPSSRTTPPTPTNPHLQYLSPHVFQGRNSLCCTNDYTLRRRRPMTLRIGPRLSLPNKSTSAPTTTTDGEWPVLGPSGRSRTILDDVSELDKIFSLPARSKIGQFVPLSFVIVTSKKFDIRFSPTEGAKMTNYSAIFSVSFLTNYLLLIAECVDKIRNTLYASDSVHKSFLSSLKNHARELAMSLVSNKVLRIIPRSLDRRFRVRDEFHRQIRCFTVPCKLLFHSPRRFKHVYRRKEDALFISSGVSFSPLKRNNKNKRRMMKCDDRKREMFSRRACSESGPHPGIPGTGSGPGGGVGHLWGKRNQGRTSAPVVGHARPPAIILRTRRSWPVAPMHCRR</sequence>